<comment type="caution">
    <text evidence="2">The sequence shown here is derived from an EMBL/GenBank/DDBJ whole genome shotgun (WGS) entry which is preliminary data.</text>
</comment>
<gene>
    <name evidence="2" type="ORF">H4W34_003736</name>
</gene>
<reference evidence="2 3" key="1">
    <citation type="submission" date="2020-10" db="EMBL/GenBank/DDBJ databases">
        <title>Sequencing the genomes of 1000 actinobacteria strains.</title>
        <authorList>
            <person name="Klenk H.-P."/>
        </authorList>
    </citation>
    <scope>NUCLEOTIDE SEQUENCE [LARGE SCALE GENOMIC DNA]</scope>
    <source>
        <strain evidence="2 3">DSM 46744</strain>
    </source>
</reference>
<keyword evidence="3" id="KW-1185">Reference proteome</keyword>
<proteinExistence type="predicted"/>
<feature type="region of interest" description="Disordered" evidence="1">
    <location>
        <begin position="150"/>
        <end position="185"/>
    </location>
</feature>
<dbReference type="Proteomes" id="UP000627838">
    <property type="component" value="Unassembled WGS sequence"/>
</dbReference>
<organism evidence="2 3">
    <name type="scientific">Actinomadura algeriensis</name>
    <dbReference type="NCBI Taxonomy" id="1679523"/>
    <lineage>
        <taxon>Bacteria</taxon>
        <taxon>Bacillati</taxon>
        <taxon>Actinomycetota</taxon>
        <taxon>Actinomycetes</taxon>
        <taxon>Streptosporangiales</taxon>
        <taxon>Thermomonosporaceae</taxon>
        <taxon>Actinomadura</taxon>
    </lineage>
</organism>
<name>A0ABR9JTL8_9ACTN</name>
<accession>A0ABR9JTL8</accession>
<evidence type="ECO:0000313" key="2">
    <source>
        <dbReference type="EMBL" id="MBE1533903.1"/>
    </source>
</evidence>
<protein>
    <recommendedName>
        <fullName evidence="4">TetR family transcriptional regulator</fullName>
    </recommendedName>
</protein>
<dbReference type="EMBL" id="JADBDZ010000001">
    <property type="protein sequence ID" value="MBE1533903.1"/>
    <property type="molecule type" value="Genomic_DNA"/>
</dbReference>
<dbReference type="RefSeq" id="WP_192760366.1">
    <property type="nucleotide sequence ID" value="NZ_JADBDZ010000001.1"/>
</dbReference>
<evidence type="ECO:0000256" key="1">
    <source>
        <dbReference type="SAM" id="MobiDB-lite"/>
    </source>
</evidence>
<sequence length="203" mass="21801">MEEPQRTPTESPPAHQRRHLFRASTVREAARLSPMCAGLQESDIGAVFVSVDDAETARVFLDGGCAERFVSFYAPEHVHGLREFADLLAEFRERRGGPPVDGPAGTRARVAEVLAVGATQTLGVPAEVTAAARATALLLNEVLARAELPLPSEGPVPADDGPRPRPSRTGTDRNGPPLDDGTSLVSLECEQRIELLHEILELT</sequence>
<evidence type="ECO:0008006" key="4">
    <source>
        <dbReference type="Google" id="ProtNLM"/>
    </source>
</evidence>
<evidence type="ECO:0000313" key="3">
    <source>
        <dbReference type="Proteomes" id="UP000627838"/>
    </source>
</evidence>